<protein>
    <recommendedName>
        <fullName evidence="3">Phosphoesterase</fullName>
    </recommendedName>
</protein>
<sequence length="385" mass="43740">MPRQFKELIALAKQFKGLYILYAPTIDCVFSASLLLRFFKEYDVDIFLSPFYEVSKPAGEGIIIGVGVTQRSPLSSTRFFSIDDFLEKDVTVLQSTSAHLLKNIKNYWIVPKTIEVLTIAAMLSITRSTLYDENLVEIHKQVLSEALSKDVWEYVQSLRLFGYPRRDVAQALAKTLEPYIVGVSLDDKTSLEIVNRILMAKDKNIVKGVADEIERVVSGYGRMAVPILGNKIVVKNVDEIEDPYEAVYSFSFYMDYKGLESPLYIALEPKLLNYAKSKMYSTLKQFKSFIDNLIKGLAIKRFIVKGVRIGVVDVSTEPTLPPLYTLYRILKGVGLAEDVTVFTNGKEYFMPIQLVEARWPIEKELNVDKNYVVFSNLQNVGDLIK</sequence>
<dbReference type="AlphaFoldDB" id="A0ABD4Z4T6"/>
<dbReference type="Proteomes" id="UP001529235">
    <property type="component" value="Unassembled WGS sequence"/>
</dbReference>
<evidence type="ECO:0000313" key="2">
    <source>
        <dbReference type="Proteomes" id="UP001529235"/>
    </source>
</evidence>
<dbReference type="EMBL" id="JASNVW010000001">
    <property type="protein sequence ID" value="MDK6028331.1"/>
    <property type="molecule type" value="Genomic_DNA"/>
</dbReference>
<reference evidence="1 2" key="1">
    <citation type="submission" date="2023-05" db="EMBL/GenBank/DDBJ databases">
        <title>A new hyperthermophilic archaea 'Ignisphaera cupida' sp. nov. and description of the family 'Ignisphaeraceae' fam. nov.</title>
        <authorList>
            <person name="Podosokorskaya O.A."/>
            <person name="Elcheninov A.G."/>
            <person name="Klukina A."/>
            <person name="Merkel A.Y."/>
        </authorList>
    </citation>
    <scope>NUCLEOTIDE SEQUENCE [LARGE SCALE GENOMIC DNA]</scope>
    <source>
        <strain evidence="1 2">4213-co</strain>
    </source>
</reference>
<keyword evidence="2" id="KW-1185">Reference proteome</keyword>
<evidence type="ECO:0008006" key="3">
    <source>
        <dbReference type="Google" id="ProtNLM"/>
    </source>
</evidence>
<name>A0ABD4Z4T6_9CREN</name>
<dbReference type="RefSeq" id="WP_285273297.1">
    <property type="nucleotide sequence ID" value="NZ_JASNVW010000001.1"/>
</dbReference>
<organism evidence="1 2">
    <name type="scientific">Ignisphaera cupida</name>
    <dbReference type="NCBI Taxonomy" id="3050454"/>
    <lineage>
        <taxon>Archaea</taxon>
        <taxon>Thermoproteota</taxon>
        <taxon>Thermoprotei</taxon>
        <taxon>Desulfurococcales</taxon>
        <taxon>Desulfurococcaceae</taxon>
        <taxon>Ignisphaera</taxon>
    </lineage>
</organism>
<proteinExistence type="predicted"/>
<evidence type="ECO:0000313" key="1">
    <source>
        <dbReference type="EMBL" id="MDK6028331.1"/>
    </source>
</evidence>
<accession>A0ABD4Z4T6</accession>
<gene>
    <name evidence="1" type="ORF">QPL79_03005</name>
</gene>
<comment type="caution">
    <text evidence="1">The sequence shown here is derived from an EMBL/GenBank/DDBJ whole genome shotgun (WGS) entry which is preliminary data.</text>
</comment>